<evidence type="ECO:0000259" key="3">
    <source>
        <dbReference type="Pfam" id="PF06722"/>
    </source>
</evidence>
<dbReference type="Pfam" id="PF06722">
    <property type="entry name" value="EryCIII-like_C"/>
    <property type="match status" value="1"/>
</dbReference>
<feature type="domain" description="Erythromycin biosynthesis protein CIII-like C-terminal" evidence="3">
    <location>
        <begin position="400"/>
        <end position="505"/>
    </location>
</feature>
<evidence type="ECO:0000313" key="4">
    <source>
        <dbReference type="EMBL" id="KAK3386193.1"/>
    </source>
</evidence>
<dbReference type="Proteomes" id="UP001285441">
    <property type="component" value="Unassembled WGS sequence"/>
</dbReference>
<comment type="caution">
    <text evidence="4">The sequence shown here is derived from an EMBL/GenBank/DDBJ whole genome shotgun (WGS) entry which is preliminary data.</text>
</comment>
<keyword evidence="5" id="KW-1185">Reference proteome</keyword>
<dbReference type="PANTHER" id="PTHR48049:SF159">
    <property type="entry name" value="OS10G0332000 PROTEIN"/>
    <property type="match status" value="1"/>
</dbReference>
<dbReference type="EMBL" id="JAULSW010000004">
    <property type="protein sequence ID" value="KAK3386193.1"/>
    <property type="molecule type" value="Genomic_DNA"/>
</dbReference>
<sequence>MEENGTPTPTPAQPAAQQRRSKKRILFITNIERGQANVFLATSHALLQIKPAPELHFATFTGLEAEVSSTSQHAILTASPHLSPAEPIQPITFHTIRGPSGIDGMQQYYASRKTPKRSFVPDSFVSPLNFFTTLRAIHDTMPIFFTHDGPQTAEVVASIIEIIKQVDADLVVVDCVMTAALTACQHLGVKFACLSPNSILDMARSAQPYGASFLRFPVMFSGFSYPVPWYLKPLNILYILYVVSAYLRFDRRRETVKYLAQHMGAKLRTPIDLSRDRPVDLKLVVGCLAELDFPGIHIPAHVVPCGPIIRDSSGPPISEADSELCAWLAKRPTLYVNLGTLCQLDEDRAVELARALRLVLVQAPQDFQVLWKLKKFGEYGTVNAGCRIHDVLGKFIDADLVRIVGWLVPEPISILWTGHVACSVHQGGANSYYEAIIAGVPQVVLPQWIDCYLYAERVEYLGMGRVGNRKAKPLWTAEELATAILDVLFGKDSEAIRQKARELAEICKRNGNGAENAARILLAECDVSNKKGQ</sequence>
<evidence type="ECO:0000313" key="5">
    <source>
        <dbReference type="Proteomes" id="UP001285441"/>
    </source>
</evidence>
<reference evidence="4" key="2">
    <citation type="submission" date="2023-06" db="EMBL/GenBank/DDBJ databases">
        <authorList>
            <consortium name="Lawrence Berkeley National Laboratory"/>
            <person name="Haridas S."/>
            <person name="Hensen N."/>
            <person name="Bonometti L."/>
            <person name="Westerberg I."/>
            <person name="Brannstrom I.O."/>
            <person name="Guillou S."/>
            <person name="Cros-Aarteil S."/>
            <person name="Calhoun S."/>
            <person name="Kuo A."/>
            <person name="Mondo S."/>
            <person name="Pangilinan J."/>
            <person name="Riley R."/>
            <person name="LaButti K."/>
            <person name="Andreopoulos B."/>
            <person name="Lipzen A."/>
            <person name="Chen C."/>
            <person name="Yanf M."/>
            <person name="Daum C."/>
            <person name="Ng V."/>
            <person name="Clum A."/>
            <person name="Steindorff A."/>
            <person name="Ohm R."/>
            <person name="Martin F."/>
            <person name="Silar P."/>
            <person name="Natvig D."/>
            <person name="Lalanne C."/>
            <person name="Gautier V."/>
            <person name="Ament-velasquez S.L."/>
            <person name="Kruys A."/>
            <person name="Hutchinson M.I."/>
            <person name="Powell A.J."/>
            <person name="Barry K."/>
            <person name="Miller A.N."/>
            <person name="Grigoriev I.V."/>
            <person name="Debuchy R."/>
            <person name="Gladieux P."/>
            <person name="Thoren M.H."/>
            <person name="Johannesson H."/>
        </authorList>
    </citation>
    <scope>NUCLEOTIDE SEQUENCE</scope>
    <source>
        <strain evidence="4">CBS 232.78</strain>
    </source>
</reference>
<evidence type="ECO:0000256" key="2">
    <source>
        <dbReference type="SAM" id="MobiDB-lite"/>
    </source>
</evidence>
<name>A0AAE0NR49_9PEZI</name>
<gene>
    <name evidence="4" type="ORF">B0H63DRAFT_544825</name>
</gene>
<dbReference type="Gene3D" id="3.40.50.2000">
    <property type="entry name" value="Glycogen Phosphorylase B"/>
    <property type="match status" value="2"/>
</dbReference>
<dbReference type="PANTHER" id="PTHR48049">
    <property type="entry name" value="GLYCOSYLTRANSFERASE"/>
    <property type="match status" value="1"/>
</dbReference>
<dbReference type="InterPro" id="IPR050481">
    <property type="entry name" value="UDP-glycosyltransf_plant"/>
</dbReference>
<dbReference type="InterPro" id="IPR010610">
    <property type="entry name" value="EryCIII-like_C"/>
</dbReference>
<protein>
    <recommendedName>
        <fullName evidence="3">Erythromycin biosynthesis protein CIII-like C-terminal domain-containing protein</fullName>
    </recommendedName>
</protein>
<feature type="region of interest" description="Disordered" evidence="2">
    <location>
        <begin position="1"/>
        <end position="21"/>
    </location>
</feature>
<dbReference type="GO" id="GO:0035251">
    <property type="term" value="F:UDP-glucosyltransferase activity"/>
    <property type="evidence" value="ECO:0007669"/>
    <property type="project" value="InterPro"/>
</dbReference>
<accession>A0AAE0NR49</accession>
<evidence type="ECO:0000256" key="1">
    <source>
        <dbReference type="ARBA" id="ARBA00022679"/>
    </source>
</evidence>
<keyword evidence="1" id="KW-0808">Transferase</keyword>
<organism evidence="4 5">
    <name type="scientific">Podospora didyma</name>
    <dbReference type="NCBI Taxonomy" id="330526"/>
    <lineage>
        <taxon>Eukaryota</taxon>
        <taxon>Fungi</taxon>
        <taxon>Dikarya</taxon>
        <taxon>Ascomycota</taxon>
        <taxon>Pezizomycotina</taxon>
        <taxon>Sordariomycetes</taxon>
        <taxon>Sordariomycetidae</taxon>
        <taxon>Sordariales</taxon>
        <taxon>Podosporaceae</taxon>
        <taxon>Podospora</taxon>
    </lineage>
</organism>
<dbReference type="SUPFAM" id="SSF53756">
    <property type="entry name" value="UDP-Glycosyltransferase/glycogen phosphorylase"/>
    <property type="match status" value="1"/>
</dbReference>
<dbReference type="AlphaFoldDB" id="A0AAE0NR49"/>
<dbReference type="InterPro" id="IPR002213">
    <property type="entry name" value="UDP_glucos_trans"/>
</dbReference>
<proteinExistence type="predicted"/>
<dbReference type="CDD" id="cd03784">
    <property type="entry name" value="GT1_Gtf-like"/>
    <property type="match status" value="1"/>
</dbReference>
<reference evidence="4" key="1">
    <citation type="journal article" date="2023" name="Mol. Phylogenet. Evol.">
        <title>Genome-scale phylogeny and comparative genomics of the fungal order Sordariales.</title>
        <authorList>
            <person name="Hensen N."/>
            <person name="Bonometti L."/>
            <person name="Westerberg I."/>
            <person name="Brannstrom I.O."/>
            <person name="Guillou S."/>
            <person name="Cros-Aarteil S."/>
            <person name="Calhoun S."/>
            <person name="Haridas S."/>
            <person name="Kuo A."/>
            <person name="Mondo S."/>
            <person name="Pangilinan J."/>
            <person name="Riley R."/>
            <person name="LaButti K."/>
            <person name="Andreopoulos B."/>
            <person name="Lipzen A."/>
            <person name="Chen C."/>
            <person name="Yan M."/>
            <person name="Daum C."/>
            <person name="Ng V."/>
            <person name="Clum A."/>
            <person name="Steindorff A."/>
            <person name="Ohm R.A."/>
            <person name="Martin F."/>
            <person name="Silar P."/>
            <person name="Natvig D.O."/>
            <person name="Lalanne C."/>
            <person name="Gautier V."/>
            <person name="Ament-Velasquez S.L."/>
            <person name="Kruys A."/>
            <person name="Hutchinson M.I."/>
            <person name="Powell A.J."/>
            <person name="Barry K."/>
            <person name="Miller A.N."/>
            <person name="Grigoriev I.V."/>
            <person name="Debuchy R."/>
            <person name="Gladieux P."/>
            <person name="Hiltunen Thoren M."/>
            <person name="Johannesson H."/>
        </authorList>
    </citation>
    <scope>NUCLEOTIDE SEQUENCE</scope>
    <source>
        <strain evidence="4">CBS 232.78</strain>
    </source>
</reference>